<gene>
    <name evidence="1" type="ORF">MD535_08185</name>
</gene>
<evidence type="ECO:0000313" key="2">
    <source>
        <dbReference type="Proteomes" id="UP001155587"/>
    </source>
</evidence>
<protein>
    <submittedName>
        <fullName evidence="1">Regulator</fullName>
    </submittedName>
</protein>
<keyword evidence="2" id="KW-1185">Reference proteome</keyword>
<dbReference type="Proteomes" id="UP001155587">
    <property type="component" value="Unassembled WGS sequence"/>
</dbReference>
<comment type="caution">
    <text evidence="1">The sequence shown here is derived from an EMBL/GenBank/DDBJ whole genome shotgun (WGS) entry which is preliminary data.</text>
</comment>
<reference evidence="1" key="1">
    <citation type="submission" date="2022-02" db="EMBL/GenBank/DDBJ databases">
        <title>Vibrio sp. nov, a new bacterium isolated from seawater.</title>
        <authorList>
            <person name="Yuan Y."/>
        </authorList>
    </citation>
    <scope>NUCLEOTIDE SEQUENCE</scope>
    <source>
        <strain evidence="1">ZSDZ65</strain>
    </source>
</reference>
<organism evidence="1 2">
    <name type="scientific">Vibrio qingdaonensis</name>
    <dbReference type="NCBI Taxonomy" id="2829491"/>
    <lineage>
        <taxon>Bacteria</taxon>
        <taxon>Pseudomonadati</taxon>
        <taxon>Pseudomonadota</taxon>
        <taxon>Gammaproteobacteria</taxon>
        <taxon>Vibrionales</taxon>
        <taxon>Vibrionaceae</taxon>
        <taxon>Vibrio</taxon>
    </lineage>
</organism>
<evidence type="ECO:0000313" key="1">
    <source>
        <dbReference type="EMBL" id="MCW8345985.1"/>
    </source>
</evidence>
<dbReference type="AlphaFoldDB" id="A0A9X3CMF4"/>
<name>A0A9X3CMF4_9VIBR</name>
<proteinExistence type="predicted"/>
<accession>A0A9X3CMF4</accession>
<sequence length="123" mass="14108">MRYLNVTDNYIFRQMKCGISPEMTAKLCFKSLKDVRAWDKGEPIPPECRRLIRMYSHRELGIGDSWEGFEMVGEKLHLPTGQMVSAQQVLTGIALIEINSEIEMKTTSKLLQFSRAITKIKLA</sequence>
<dbReference type="EMBL" id="JAKRRY010000008">
    <property type="protein sequence ID" value="MCW8345985.1"/>
    <property type="molecule type" value="Genomic_DNA"/>
</dbReference>